<dbReference type="EMBL" id="JBIYEW010000002">
    <property type="protein sequence ID" value="MFK4637177.1"/>
    <property type="molecule type" value="Genomic_DNA"/>
</dbReference>
<evidence type="ECO:0000313" key="2">
    <source>
        <dbReference type="EMBL" id="MFK4637177.1"/>
    </source>
</evidence>
<dbReference type="RefSeq" id="WP_404593162.1">
    <property type="nucleotide sequence ID" value="NZ_JBIYEW010000002.1"/>
</dbReference>
<comment type="caution">
    <text evidence="2">The sequence shown here is derived from an EMBL/GenBank/DDBJ whole genome shotgun (WGS) entry which is preliminary data.</text>
</comment>
<feature type="compositionally biased region" description="Basic and acidic residues" evidence="1">
    <location>
        <begin position="101"/>
        <end position="119"/>
    </location>
</feature>
<feature type="region of interest" description="Disordered" evidence="1">
    <location>
        <begin position="92"/>
        <end position="119"/>
    </location>
</feature>
<feature type="region of interest" description="Disordered" evidence="1">
    <location>
        <begin position="1"/>
        <end position="33"/>
    </location>
</feature>
<dbReference type="InterPro" id="IPR013325">
    <property type="entry name" value="RNA_pol_sigma_r2"/>
</dbReference>
<keyword evidence="3" id="KW-1185">Reference proteome</keyword>
<proteinExistence type="predicted"/>
<name>A0ABW8MZK5_9MICC</name>
<sequence>MGMLDDGSPTIGGSRDHDFAGRQALSEGSAGAESAVLAGVRAGGTEAMALLYQRHRERGLVFARRLTLGSQEAEDVLHEAFVKSIEAIRKGHGPTDVFRPIPEHLDSHRGHDDVEEGRA</sequence>
<evidence type="ECO:0000256" key="1">
    <source>
        <dbReference type="SAM" id="MobiDB-lite"/>
    </source>
</evidence>
<reference evidence="2 3" key="1">
    <citation type="submission" date="2024-10" db="EMBL/GenBank/DDBJ databases">
        <title>Novel secondary metabolite-producing bacteria for plant disease control.</title>
        <authorList>
            <person name="Chevrette M."/>
        </authorList>
    </citation>
    <scope>NUCLEOTIDE SEQUENCE [LARGE SCALE GENOMIC DNA]</scope>
    <source>
        <strain evidence="2 3">J30 TE3557</strain>
    </source>
</reference>
<organism evidence="2 3">
    <name type="scientific">Paenarthrobacter histidinolovorans</name>
    <dbReference type="NCBI Taxonomy" id="43664"/>
    <lineage>
        <taxon>Bacteria</taxon>
        <taxon>Bacillati</taxon>
        <taxon>Actinomycetota</taxon>
        <taxon>Actinomycetes</taxon>
        <taxon>Micrococcales</taxon>
        <taxon>Micrococcaceae</taxon>
        <taxon>Paenarthrobacter</taxon>
    </lineage>
</organism>
<dbReference type="Gene3D" id="1.10.1740.10">
    <property type="match status" value="1"/>
</dbReference>
<dbReference type="Proteomes" id="UP001620520">
    <property type="component" value="Unassembled WGS sequence"/>
</dbReference>
<protein>
    <recommendedName>
        <fullName evidence="4">RNA polymerase sigma-70 region 2 domain-containing protein</fullName>
    </recommendedName>
</protein>
<gene>
    <name evidence="2" type="ORF">ABIA52_000066</name>
</gene>
<feature type="compositionally biased region" description="Low complexity" evidence="1">
    <location>
        <begin position="24"/>
        <end position="33"/>
    </location>
</feature>
<dbReference type="SUPFAM" id="SSF88946">
    <property type="entry name" value="Sigma2 domain of RNA polymerase sigma factors"/>
    <property type="match status" value="1"/>
</dbReference>
<evidence type="ECO:0000313" key="3">
    <source>
        <dbReference type="Proteomes" id="UP001620520"/>
    </source>
</evidence>
<evidence type="ECO:0008006" key="4">
    <source>
        <dbReference type="Google" id="ProtNLM"/>
    </source>
</evidence>
<accession>A0ABW8MZK5</accession>